<organism evidence="1">
    <name type="scientific">Planktothricoides sp. SpSt-374</name>
    <dbReference type="NCBI Taxonomy" id="2282167"/>
    <lineage>
        <taxon>Bacteria</taxon>
        <taxon>Bacillati</taxon>
        <taxon>Cyanobacteriota</taxon>
        <taxon>Cyanophyceae</taxon>
        <taxon>Oscillatoriophycideae</taxon>
        <taxon>Oscillatoriales</taxon>
        <taxon>Oscillatoriaceae</taxon>
        <taxon>Planktothricoides</taxon>
    </lineage>
</organism>
<dbReference type="EMBL" id="DSPX01000099">
    <property type="protein sequence ID" value="HGG00987.1"/>
    <property type="molecule type" value="Genomic_DNA"/>
</dbReference>
<sequence>MTRLAHDQLAKQYLQELLSEWGQLQTSYDIASEVRQIDVWFVPTGAASARDETLGLLGQMAATACVFEPFRNQPSPGEVRNCQLKLYVLHGDLVRSARRDNRTLAEADLPYLWILSPSCSARLIAGFGATEKLESWEPGVYLMPEFHKTALVAINQLPVNQNTLWLRVLGRGATQEQAIAELVALPEENVHRRQLLEILANWRINLEINQNVSDEDKELIMNLSPAYLRWREETLQEGLQTGLQTGRQEGLQEGLQEGQRLMVESMLAARFGAVDEELSQIITPLMQLDARERALLILQLSRSELVARFREPSN</sequence>
<reference evidence="1" key="1">
    <citation type="journal article" date="2020" name="mSystems">
        <title>Genome- and Community-Level Interaction Insights into Carbon Utilization and Element Cycling Functions of Hydrothermarchaeota in Hydrothermal Sediment.</title>
        <authorList>
            <person name="Zhou Z."/>
            <person name="Liu Y."/>
            <person name="Xu W."/>
            <person name="Pan J."/>
            <person name="Luo Z.H."/>
            <person name="Li M."/>
        </authorList>
    </citation>
    <scope>NUCLEOTIDE SEQUENCE [LARGE SCALE GENOMIC DNA]</scope>
    <source>
        <strain evidence="1">SpSt-374</strain>
    </source>
</reference>
<accession>A0A7C3ZX52</accession>
<protein>
    <recommendedName>
        <fullName evidence="2">Flagellar assembly protein H</fullName>
    </recommendedName>
</protein>
<name>A0A7C3ZX52_9CYAN</name>
<gene>
    <name evidence="1" type="ORF">ENR15_10135</name>
</gene>
<evidence type="ECO:0000313" key="1">
    <source>
        <dbReference type="EMBL" id="HGG00987.1"/>
    </source>
</evidence>
<proteinExistence type="predicted"/>
<evidence type="ECO:0008006" key="2">
    <source>
        <dbReference type="Google" id="ProtNLM"/>
    </source>
</evidence>
<dbReference type="AlphaFoldDB" id="A0A7C3ZX52"/>
<comment type="caution">
    <text evidence="1">The sequence shown here is derived from an EMBL/GenBank/DDBJ whole genome shotgun (WGS) entry which is preliminary data.</text>
</comment>